<sequence>MAPVALRVDRQWRRGGAGGPGAAGGAGGAGAGCSATAVPVVTVGGRCCRR</sequence>
<dbReference type="PROSITE" id="PS51257">
    <property type="entry name" value="PROKAR_LIPOPROTEIN"/>
    <property type="match status" value="1"/>
</dbReference>
<feature type="region of interest" description="Disordered" evidence="1">
    <location>
        <begin position="1"/>
        <end position="31"/>
    </location>
</feature>
<accession>A0A1V3X8D3</accession>
<feature type="compositionally biased region" description="Gly residues" evidence="1">
    <location>
        <begin position="15"/>
        <end position="31"/>
    </location>
</feature>
<evidence type="ECO:0000256" key="1">
    <source>
        <dbReference type="SAM" id="MobiDB-lite"/>
    </source>
</evidence>
<evidence type="ECO:0000313" key="3">
    <source>
        <dbReference type="Proteomes" id="UP000189229"/>
    </source>
</evidence>
<dbReference type="EMBL" id="MVBM01000003">
    <property type="protein sequence ID" value="OOK75455.1"/>
    <property type="molecule type" value="Genomic_DNA"/>
</dbReference>
<organism evidence="2 3">
    <name type="scientific">Mycobacterium kansasii</name>
    <dbReference type="NCBI Taxonomy" id="1768"/>
    <lineage>
        <taxon>Bacteria</taxon>
        <taxon>Bacillati</taxon>
        <taxon>Actinomycetota</taxon>
        <taxon>Actinomycetes</taxon>
        <taxon>Mycobacteriales</taxon>
        <taxon>Mycobacteriaceae</taxon>
        <taxon>Mycobacterium</taxon>
    </lineage>
</organism>
<name>A0A1V3X8D3_MYCKA</name>
<comment type="caution">
    <text evidence="2">The sequence shown here is derived from an EMBL/GenBank/DDBJ whole genome shotgun (WGS) entry which is preliminary data.</text>
</comment>
<proteinExistence type="predicted"/>
<gene>
    <name evidence="2" type="ORF">BZL30_3553</name>
</gene>
<dbReference type="AlphaFoldDB" id="A0A1V3X8D3"/>
<protein>
    <submittedName>
        <fullName evidence="2">Uncharacterized protein</fullName>
    </submittedName>
</protein>
<evidence type="ECO:0000313" key="2">
    <source>
        <dbReference type="EMBL" id="OOK75455.1"/>
    </source>
</evidence>
<reference evidence="2 3" key="1">
    <citation type="submission" date="2017-02" db="EMBL/GenBank/DDBJ databases">
        <title>Complete genome sequences of Mycobacterium kansasii strains isolated from rhesus macaques.</title>
        <authorList>
            <person name="Panda A."/>
            <person name="Nagaraj S."/>
            <person name="Zhao X."/>
            <person name="Tettelin H."/>
            <person name="Detolla L.J."/>
        </authorList>
    </citation>
    <scope>NUCLEOTIDE SEQUENCE [LARGE SCALE GENOMIC DNA]</scope>
    <source>
        <strain evidence="2 3">11-3813</strain>
    </source>
</reference>
<dbReference type="Proteomes" id="UP000189229">
    <property type="component" value="Unassembled WGS sequence"/>
</dbReference>